<dbReference type="GO" id="GO:0016887">
    <property type="term" value="F:ATP hydrolysis activity"/>
    <property type="evidence" value="ECO:0007669"/>
    <property type="project" value="InterPro"/>
</dbReference>
<proteinExistence type="inferred from homology"/>
<dbReference type="InterPro" id="IPR002110">
    <property type="entry name" value="Ankyrin_rpt"/>
</dbReference>
<reference evidence="6 7" key="1">
    <citation type="submission" date="2019-07" db="EMBL/GenBank/DDBJ databases">
        <title>WGS assembly of Gossypium tomentosum.</title>
        <authorList>
            <person name="Chen Z.J."/>
            <person name="Sreedasyam A."/>
            <person name="Ando A."/>
            <person name="Song Q."/>
            <person name="De L."/>
            <person name="Hulse-Kemp A."/>
            <person name="Ding M."/>
            <person name="Ye W."/>
            <person name="Kirkbride R."/>
            <person name="Jenkins J."/>
            <person name="Plott C."/>
            <person name="Lovell J."/>
            <person name="Lin Y.-M."/>
            <person name="Vaughn R."/>
            <person name="Liu B."/>
            <person name="Li W."/>
            <person name="Simpson S."/>
            <person name="Scheffler B."/>
            <person name="Saski C."/>
            <person name="Grover C."/>
            <person name="Hu G."/>
            <person name="Conover J."/>
            <person name="Carlson J."/>
            <person name="Shu S."/>
            <person name="Boston L."/>
            <person name="Williams M."/>
            <person name="Peterson D."/>
            <person name="Mcgee K."/>
            <person name="Jones D."/>
            <person name="Wendel J."/>
            <person name="Stelly D."/>
            <person name="Grimwood J."/>
            <person name="Schmutz J."/>
        </authorList>
    </citation>
    <scope>NUCLEOTIDE SEQUENCE [LARGE SCALE GENOMIC DNA]</scope>
    <source>
        <strain evidence="6">7179.01</strain>
    </source>
</reference>
<dbReference type="GO" id="GO:0005524">
    <property type="term" value="F:ATP binding"/>
    <property type="evidence" value="ECO:0007669"/>
    <property type="project" value="UniProtKB-KW"/>
</dbReference>
<feature type="repeat" description="ANK" evidence="4">
    <location>
        <begin position="85"/>
        <end position="117"/>
    </location>
</feature>
<dbReference type="Pfam" id="PF12796">
    <property type="entry name" value="Ank_2"/>
    <property type="match status" value="1"/>
</dbReference>
<feature type="domain" description="AAA+ ATPase" evidence="5">
    <location>
        <begin position="243"/>
        <end position="377"/>
    </location>
</feature>
<dbReference type="FunFam" id="3.40.50.300:FF:000216">
    <property type="entry name" value="Type VII secretion ATPase EccA"/>
    <property type="match status" value="1"/>
</dbReference>
<organism evidence="6 7">
    <name type="scientific">Gossypium tomentosum</name>
    <name type="common">Hawaiian cotton</name>
    <name type="synonym">Gossypium sandvicense</name>
    <dbReference type="NCBI Taxonomy" id="34277"/>
    <lineage>
        <taxon>Eukaryota</taxon>
        <taxon>Viridiplantae</taxon>
        <taxon>Streptophyta</taxon>
        <taxon>Embryophyta</taxon>
        <taxon>Tracheophyta</taxon>
        <taxon>Spermatophyta</taxon>
        <taxon>Magnoliopsida</taxon>
        <taxon>eudicotyledons</taxon>
        <taxon>Gunneridae</taxon>
        <taxon>Pentapetalae</taxon>
        <taxon>rosids</taxon>
        <taxon>malvids</taxon>
        <taxon>Malvales</taxon>
        <taxon>Malvaceae</taxon>
        <taxon>Malvoideae</taxon>
        <taxon>Gossypium</taxon>
    </lineage>
</organism>
<dbReference type="InterPro" id="IPR050773">
    <property type="entry name" value="CbxX/CfxQ_RuBisCO_ESX"/>
</dbReference>
<dbReference type="InterPro" id="IPR003593">
    <property type="entry name" value="AAA+_ATPase"/>
</dbReference>
<dbReference type="SMART" id="SM00248">
    <property type="entry name" value="ANK"/>
    <property type="match status" value="4"/>
</dbReference>
<keyword evidence="3" id="KW-0067">ATP-binding</keyword>
<protein>
    <recommendedName>
        <fullName evidence="5">AAA+ ATPase domain-containing protein</fullName>
    </recommendedName>
</protein>
<dbReference type="PANTHER" id="PTHR43392:SF2">
    <property type="entry name" value="AAA-TYPE ATPASE FAMILY PROTEIN _ ANKYRIN REPEAT FAMILY PROTEIN"/>
    <property type="match status" value="1"/>
</dbReference>
<keyword evidence="7" id="KW-1185">Reference proteome</keyword>
<dbReference type="SUPFAM" id="SSF52540">
    <property type="entry name" value="P-loop containing nucleoside triphosphate hydrolases"/>
    <property type="match status" value="1"/>
</dbReference>
<dbReference type="Gene3D" id="1.25.40.20">
    <property type="entry name" value="Ankyrin repeat-containing domain"/>
    <property type="match status" value="2"/>
</dbReference>
<evidence type="ECO:0000256" key="3">
    <source>
        <dbReference type="ARBA" id="ARBA00022840"/>
    </source>
</evidence>
<feature type="repeat" description="ANK" evidence="4">
    <location>
        <begin position="118"/>
        <end position="154"/>
    </location>
</feature>
<sequence length="480" mass="54161">MKRRHQDQLSRPSKPTTIHGFAQYGDLDALRKLLNDNPSLLNERNPVMAQTLLHVSAGYDRVDIVKFLLDWQGPEKIEMEAKNMYGETPLHMAAKNGCNEAARLLLVHGAFIEAKANNGMTPLHLAVWHTIRSDDYATVKTLLEYNADCSAEDNEGMTPIKHLSKGPGSEKLSELFHWHLEEQRKRRALEACGETKAKMSELENELLNIVGLDELKVQLRKWAKGMLLDERRRALGLKVGARRPPHMAFLGNPGTGKTMVARILGKLLHMVGILPTDKVTEVQRTDLVGEFVGHTGPKTRRKVQEAEGGILFVDEAYRLIPMQKADDKDYGLEALEEIMSVMDSGKIVVIFSGYSEPMKRVIASNEGFCRRVTKFFHFSDFNSEELAKILHIKKNHQTEESLLYGFKLHSSCSVDAIARLIEKETTEKQRKEMNGGLVDPMLVNARENLDLRLDFNCTNADELRTITLEDLEAGIQLLTP</sequence>
<evidence type="ECO:0000256" key="1">
    <source>
        <dbReference type="ARBA" id="ARBA00010378"/>
    </source>
</evidence>
<keyword evidence="2" id="KW-0547">Nucleotide-binding</keyword>
<dbReference type="InterPro" id="IPR003959">
    <property type="entry name" value="ATPase_AAA_core"/>
</dbReference>
<dbReference type="InterPro" id="IPR036770">
    <property type="entry name" value="Ankyrin_rpt-contain_sf"/>
</dbReference>
<dbReference type="AlphaFoldDB" id="A0A5D2MNZ0"/>
<dbReference type="Proteomes" id="UP000322667">
    <property type="component" value="Chromosome A13"/>
</dbReference>
<evidence type="ECO:0000256" key="4">
    <source>
        <dbReference type="PROSITE-ProRule" id="PRU00023"/>
    </source>
</evidence>
<evidence type="ECO:0000259" key="5">
    <source>
        <dbReference type="SMART" id="SM00382"/>
    </source>
</evidence>
<accession>A0A5D2MNZ0</accession>
<dbReference type="SUPFAM" id="SSF48403">
    <property type="entry name" value="Ankyrin repeat"/>
    <property type="match status" value="1"/>
</dbReference>
<dbReference type="PANTHER" id="PTHR43392">
    <property type="entry name" value="AAA-TYPE ATPASE FAMILY PROTEIN / ANKYRIN REPEAT FAMILY PROTEIN"/>
    <property type="match status" value="1"/>
</dbReference>
<dbReference type="Pfam" id="PF00004">
    <property type="entry name" value="AAA"/>
    <property type="match status" value="1"/>
</dbReference>
<dbReference type="InterPro" id="IPR000641">
    <property type="entry name" value="CbxX/CfxQ"/>
</dbReference>
<dbReference type="Gene3D" id="3.40.50.300">
    <property type="entry name" value="P-loop containing nucleotide triphosphate hydrolases"/>
    <property type="match status" value="1"/>
</dbReference>
<dbReference type="SMART" id="SM00382">
    <property type="entry name" value="AAA"/>
    <property type="match status" value="1"/>
</dbReference>
<dbReference type="CDD" id="cd00009">
    <property type="entry name" value="AAA"/>
    <property type="match status" value="1"/>
</dbReference>
<evidence type="ECO:0000313" key="6">
    <source>
        <dbReference type="EMBL" id="TYH93196.1"/>
    </source>
</evidence>
<gene>
    <name evidence="6" type="ORF">ES332_A13G236400v1</name>
</gene>
<evidence type="ECO:0000256" key="2">
    <source>
        <dbReference type="ARBA" id="ARBA00022741"/>
    </source>
</evidence>
<dbReference type="InterPro" id="IPR027417">
    <property type="entry name" value="P-loop_NTPase"/>
</dbReference>
<evidence type="ECO:0000313" key="7">
    <source>
        <dbReference type="Proteomes" id="UP000322667"/>
    </source>
</evidence>
<keyword evidence="4" id="KW-0040">ANK repeat</keyword>
<dbReference type="EMBL" id="CM017622">
    <property type="protein sequence ID" value="TYH93196.1"/>
    <property type="molecule type" value="Genomic_DNA"/>
</dbReference>
<dbReference type="PROSITE" id="PS50297">
    <property type="entry name" value="ANK_REP_REGION"/>
    <property type="match status" value="2"/>
</dbReference>
<comment type="similarity">
    <text evidence="1">Belongs to the CbxX/CfxQ family.</text>
</comment>
<dbReference type="PRINTS" id="PR01415">
    <property type="entry name" value="ANKYRIN"/>
</dbReference>
<name>A0A5D2MNZ0_GOSTO</name>
<dbReference type="PROSITE" id="PS50088">
    <property type="entry name" value="ANK_REPEAT"/>
    <property type="match status" value="2"/>
</dbReference>
<dbReference type="PRINTS" id="PR00819">
    <property type="entry name" value="CBXCFQXSUPER"/>
</dbReference>